<comment type="caution">
    <text evidence="2">The sequence shown here is derived from an EMBL/GenBank/DDBJ whole genome shotgun (WGS) entry which is preliminary data.</text>
</comment>
<organism evidence="2 3">
    <name type="scientific">Limosilactobacillus mucosae</name>
    <name type="common">Lactobacillus mucosae</name>
    <dbReference type="NCBI Taxonomy" id="97478"/>
    <lineage>
        <taxon>Bacteria</taxon>
        <taxon>Bacillati</taxon>
        <taxon>Bacillota</taxon>
        <taxon>Bacilli</taxon>
        <taxon>Lactobacillales</taxon>
        <taxon>Lactobacillaceae</taxon>
        <taxon>Limosilactobacillus</taxon>
    </lineage>
</organism>
<evidence type="ECO:0000313" key="3">
    <source>
        <dbReference type="Proteomes" id="UP001220670"/>
    </source>
</evidence>
<proteinExistence type="predicted"/>
<dbReference type="Proteomes" id="UP001220670">
    <property type="component" value="Unassembled WGS sequence"/>
</dbReference>
<dbReference type="AlphaFoldDB" id="A0AAJ1HWU1"/>
<dbReference type="InterPro" id="IPR007936">
    <property type="entry name" value="VapE-like_dom"/>
</dbReference>
<evidence type="ECO:0000313" key="2">
    <source>
        <dbReference type="EMBL" id="MDC2830040.1"/>
    </source>
</evidence>
<accession>A0AAJ1HWU1</accession>
<dbReference type="PANTHER" id="PTHR34985:SF1">
    <property type="entry name" value="SLR0554 PROTEIN"/>
    <property type="match status" value="1"/>
</dbReference>
<dbReference type="RefSeq" id="WP_272209140.1">
    <property type="nucleotide sequence ID" value="NZ_JAQOMW010000021.1"/>
</dbReference>
<dbReference type="Pfam" id="PF05272">
    <property type="entry name" value="VapE-like_dom"/>
    <property type="match status" value="1"/>
</dbReference>
<sequence>MEDNNIINFDEKAAEKLKSMQEKPKKPKPGTLAALPFSRSKDKEAKIKTNSLMNIELILDNDPELKDMFKFNEFTAEIEVVKDSASLHIVKGQLLDRYVDEIASYIERAVDYDHVLFNSDRIRSAINVVASRHAYNPVKDYFDSAEKEWDGDDRLHNVFSDYLGVEKTPATDLIADIWFRGAVAKAYNPMVKFDFVLDLVGGQGAGKTTFLQKIAPLGYYTDQFLSFTDKDDFAVMRRSLIVNDDELTATSNSSFEELKKFVTLQMFEYRKPYGHTAERFPKNFVMARTTNELYYLKDKTGERRFLPIHVSKAAQKFHPVTDLTPEYVKQLWGQVVSDYRKNRSFYLLEEAEAVLNEQRENFMYTDEVEDQIEMLLESTFKDRHFISASEIALQMGISDLTTNRKLANQIANVMINRFGWRKGRGYLPNGKRMRGYVK</sequence>
<evidence type="ECO:0000259" key="1">
    <source>
        <dbReference type="Pfam" id="PF05272"/>
    </source>
</evidence>
<gene>
    <name evidence="2" type="ORF">PO250_06990</name>
</gene>
<name>A0AAJ1HWU1_LIMMU</name>
<feature type="domain" description="Virulence-associated protein E-like" evidence="1">
    <location>
        <begin position="147"/>
        <end position="363"/>
    </location>
</feature>
<reference evidence="2" key="1">
    <citation type="submission" date="2023-01" db="EMBL/GenBank/DDBJ databases">
        <title>Genome analysis of 13 Lactobacillus isolated from gut of wild boar.</title>
        <authorList>
            <person name="Papp P."/>
            <person name="Libisch B."/>
            <person name="Nagy T."/>
            <person name="Olasz F."/>
        </authorList>
    </citation>
    <scope>NUCLEOTIDE SEQUENCE</scope>
    <source>
        <strain evidence="2">F146</strain>
    </source>
</reference>
<dbReference type="EMBL" id="JAQONE010000023">
    <property type="protein sequence ID" value="MDC2830040.1"/>
    <property type="molecule type" value="Genomic_DNA"/>
</dbReference>
<dbReference type="PANTHER" id="PTHR34985">
    <property type="entry name" value="SLR0554 PROTEIN"/>
    <property type="match status" value="1"/>
</dbReference>
<protein>
    <submittedName>
        <fullName evidence="2">Virulence-associated E family protein</fullName>
    </submittedName>
</protein>